<protein>
    <submittedName>
        <fullName evidence="1">Uncharacterized protein</fullName>
    </submittedName>
</protein>
<accession>A0ABW2UYA6</accession>
<name>A0ABW2UYA6_9BACI</name>
<gene>
    <name evidence="1" type="ORF">ACFQU8_09945</name>
</gene>
<dbReference type="RefSeq" id="WP_382359421.1">
    <property type="nucleotide sequence ID" value="NZ_JBHTGR010000041.1"/>
</dbReference>
<reference evidence="2" key="1">
    <citation type="journal article" date="2019" name="Int. J. Syst. Evol. Microbiol.">
        <title>The Global Catalogue of Microorganisms (GCM) 10K type strain sequencing project: providing services to taxonomists for standard genome sequencing and annotation.</title>
        <authorList>
            <consortium name="The Broad Institute Genomics Platform"/>
            <consortium name="The Broad Institute Genome Sequencing Center for Infectious Disease"/>
            <person name="Wu L."/>
            <person name="Ma J."/>
        </authorList>
    </citation>
    <scope>NUCLEOTIDE SEQUENCE [LARGE SCALE GENOMIC DNA]</scope>
    <source>
        <strain evidence="2">JCM 30234</strain>
    </source>
</reference>
<evidence type="ECO:0000313" key="2">
    <source>
        <dbReference type="Proteomes" id="UP001596620"/>
    </source>
</evidence>
<evidence type="ECO:0000313" key="1">
    <source>
        <dbReference type="EMBL" id="MFC7747549.1"/>
    </source>
</evidence>
<proteinExistence type="predicted"/>
<dbReference type="EMBL" id="JBHTGR010000041">
    <property type="protein sequence ID" value="MFC7747549.1"/>
    <property type="molecule type" value="Genomic_DNA"/>
</dbReference>
<dbReference type="Proteomes" id="UP001596620">
    <property type="component" value="Unassembled WGS sequence"/>
</dbReference>
<sequence>MRKNYIDYENYEALKSKYGHVSTWALWDEDILDGSKDNVDMDYKKRKELLIANSEEEYKEKGLDKLLHGDVVVLALNFSCPKETKSNPNPLLKILNEYKDEAYNNKRYEELMNLVENDERFMFYNMYKAAARRYAPEFMKSDILHGAYMTDFIKFVEDDGKLLPAGIPDSNSGADIIADSLSKDKIYIQAKGLKEEFDLLGIKPKVIITVSSKLNRTSVREAIEKELGYKPYFEQLHHYSPNGSSYRNRGFESYDDMYASEIRQIAESIKSKV</sequence>
<keyword evidence="2" id="KW-1185">Reference proteome</keyword>
<organism evidence="1 2">
    <name type="scientific">Lentibacillus kimchii</name>
    <dbReference type="NCBI Taxonomy" id="1542911"/>
    <lineage>
        <taxon>Bacteria</taxon>
        <taxon>Bacillati</taxon>
        <taxon>Bacillota</taxon>
        <taxon>Bacilli</taxon>
        <taxon>Bacillales</taxon>
        <taxon>Bacillaceae</taxon>
        <taxon>Lentibacillus</taxon>
    </lineage>
</organism>
<comment type="caution">
    <text evidence="1">The sequence shown here is derived from an EMBL/GenBank/DDBJ whole genome shotgun (WGS) entry which is preliminary data.</text>
</comment>